<feature type="region of interest" description="Disordered" evidence="1">
    <location>
        <begin position="36"/>
        <end position="56"/>
    </location>
</feature>
<evidence type="ECO:0000313" key="5">
    <source>
        <dbReference type="Proteomes" id="UP000296822"/>
    </source>
</evidence>
<dbReference type="SUPFAM" id="SSF52402">
    <property type="entry name" value="Adenine nucleotide alpha hydrolases-like"/>
    <property type="match status" value="1"/>
</dbReference>
<feature type="transmembrane region" description="Helical" evidence="2">
    <location>
        <begin position="7"/>
        <end position="29"/>
    </location>
</feature>
<keyword evidence="2" id="KW-1133">Transmembrane helix</keyword>
<keyword evidence="2" id="KW-0812">Transmembrane</keyword>
<dbReference type="EMBL" id="CP031308">
    <property type="protein sequence ID" value="QCC57005.1"/>
    <property type="molecule type" value="Genomic_DNA"/>
</dbReference>
<gene>
    <name evidence="4" type="ORF">DV706_21005</name>
</gene>
<evidence type="ECO:0000313" key="4">
    <source>
        <dbReference type="EMBL" id="QCC57005.1"/>
    </source>
</evidence>
<reference evidence="4 5" key="1">
    <citation type="journal article" date="2019" name="Nat. Commun.">
        <title>A new type of DNA phosphorothioation-based antiviral system in archaea.</title>
        <authorList>
            <person name="Xiong L."/>
            <person name="Liu S."/>
            <person name="Chen S."/>
            <person name="Xiao Y."/>
            <person name="Zhu B."/>
            <person name="Gao Y."/>
            <person name="Zhang Y."/>
            <person name="Chen B."/>
            <person name="Luo J."/>
            <person name="Deng Z."/>
            <person name="Chen X."/>
            <person name="Wang L."/>
            <person name="Chen S."/>
        </authorList>
    </citation>
    <scope>NUCLEOTIDE SEQUENCE [LARGE SCALE GENOMIC DNA]</scope>
    <source>
        <strain evidence="4 5">JCM 10635</strain>
        <plasmid evidence="4 5">unnamed3</plasmid>
    </source>
</reference>
<name>A0A4D6HU71_9EURY</name>
<dbReference type="Gene3D" id="3.40.50.12370">
    <property type="match status" value="1"/>
</dbReference>
<dbReference type="Pfam" id="PF00582">
    <property type="entry name" value="Usp"/>
    <property type="match status" value="1"/>
</dbReference>
<dbReference type="InterPro" id="IPR006016">
    <property type="entry name" value="UspA"/>
</dbReference>
<feature type="domain" description="UspA" evidence="3">
    <location>
        <begin position="83"/>
        <end position="201"/>
    </location>
</feature>
<evidence type="ECO:0000256" key="2">
    <source>
        <dbReference type="SAM" id="Phobius"/>
    </source>
</evidence>
<accession>A0A4D6HU71</accession>
<keyword evidence="4" id="KW-0614">Plasmid</keyword>
<evidence type="ECO:0000256" key="1">
    <source>
        <dbReference type="SAM" id="MobiDB-lite"/>
    </source>
</evidence>
<dbReference type="AlphaFoldDB" id="A0A4D6HU71"/>
<evidence type="ECO:0000259" key="3">
    <source>
        <dbReference type="Pfam" id="PF00582"/>
    </source>
</evidence>
<proteinExistence type="predicted"/>
<keyword evidence="2" id="KW-0472">Membrane</keyword>
<dbReference type="Proteomes" id="UP000296822">
    <property type="component" value="Plasmid unnamed3"/>
</dbReference>
<organism evidence="4 5">
    <name type="scientific">Natronorubrum bangense</name>
    <dbReference type="NCBI Taxonomy" id="61858"/>
    <lineage>
        <taxon>Archaea</taxon>
        <taxon>Methanobacteriati</taxon>
        <taxon>Methanobacteriota</taxon>
        <taxon>Stenosarchaea group</taxon>
        <taxon>Halobacteria</taxon>
        <taxon>Halobacteriales</taxon>
        <taxon>Natrialbaceae</taxon>
        <taxon>Natronorubrum</taxon>
    </lineage>
</organism>
<geneLocation type="plasmid" evidence="4 5">
    <name>unnamed3</name>
</geneLocation>
<sequence>MVLSLPTSLYVAAGVLIGIIGVVTIRFWLTSSSQSAEAPSAERTQTSSAPPKQLARVPFLGPDIDNARAIDPYILLPLPMTEEDPQQLLSFACALKHRYGDEPVHLVSVVNDDAGKTADSRSDADAYLKRIAEQEPGNTAMRMAVYEGSDVSAGVVQSARETDTDLLVMGWDAVCAADRSTFGRTVDAVLAQLPLPVYLCRIGQGLSEITHIHFVIPWEIDHHQGFYEAIYNAKQLAAELDVGITVYTYGEHAHRYRQLFDLVEIDIKAEFKLTSSWSDLQSEFALHLQSTDFVITLAVREGEIGWDDELWTFPTHYADVAAQSYALFFLREDDRKHDDQFLRTN</sequence>
<dbReference type="CDD" id="cd00293">
    <property type="entry name" value="USP-like"/>
    <property type="match status" value="1"/>
</dbReference>
<dbReference type="KEGG" id="nbg:DV706_21005"/>
<protein>
    <submittedName>
        <fullName evidence="4">Sodium:proton exchanger</fullName>
    </submittedName>
</protein>